<reference evidence="2" key="3">
    <citation type="submission" date="2025-09" db="UniProtKB">
        <authorList>
            <consortium name="Ensembl"/>
        </authorList>
    </citation>
    <scope>IDENTIFICATION</scope>
</reference>
<dbReference type="SMART" id="SM01222">
    <property type="entry name" value="FTCD_N"/>
    <property type="match status" value="1"/>
</dbReference>
<dbReference type="Proteomes" id="UP000265040">
    <property type="component" value="Chromosome 21"/>
</dbReference>
<evidence type="ECO:0000313" key="2">
    <source>
        <dbReference type="Ensembl" id="ENSATEP00000040549.1"/>
    </source>
</evidence>
<dbReference type="SUPFAM" id="SSF55116">
    <property type="entry name" value="Formiminotransferase domain of formiminotransferase-cyclodeaminase"/>
    <property type="match status" value="1"/>
</dbReference>
<dbReference type="Gene3D" id="3.30.990.10">
    <property type="entry name" value="Formiminotransferase, N-terminal subdomain"/>
    <property type="match status" value="2"/>
</dbReference>
<protein>
    <recommendedName>
        <fullName evidence="1">Formiminotransferase N-terminal subdomain domain-containing protein</fullName>
    </recommendedName>
</protein>
<reference evidence="2" key="2">
    <citation type="submission" date="2025-08" db="UniProtKB">
        <authorList>
            <consortium name="Ensembl"/>
        </authorList>
    </citation>
    <scope>IDENTIFICATION</scope>
</reference>
<dbReference type="GO" id="GO:0005542">
    <property type="term" value="F:folic acid binding"/>
    <property type="evidence" value="ECO:0007669"/>
    <property type="project" value="InterPro"/>
</dbReference>
<evidence type="ECO:0000313" key="3">
    <source>
        <dbReference type="Proteomes" id="UP000265040"/>
    </source>
</evidence>
<dbReference type="Ensembl" id="ENSATET00000040939.1">
    <property type="protein sequence ID" value="ENSATEP00000040549.1"/>
    <property type="gene ID" value="ENSATEG00000025888.2"/>
</dbReference>
<accession>A0A7N6F7K3</accession>
<dbReference type="GeneTree" id="ENSGT00390000005581"/>
<organism evidence="2 3">
    <name type="scientific">Anabas testudineus</name>
    <name type="common">Climbing perch</name>
    <name type="synonym">Anthias testudineus</name>
    <dbReference type="NCBI Taxonomy" id="64144"/>
    <lineage>
        <taxon>Eukaryota</taxon>
        <taxon>Metazoa</taxon>
        <taxon>Chordata</taxon>
        <taxon>Craniata</taxon>
        <taxon>Vertebrata</taxon>
        <taxon>Euteleostomi</taxon>
        <taxon>Actinopterygii</taxon>
        <taxon>Neopterygii</taxon>
        <taxon>Teleostei</taxon>
        <taxon>Neoteleostei</taxon>
        <taxon>Acanthomorphata</taxon>
        <taxon>Anabantaria</taxon>
        <taxon>Anabantiformes</taxon>
        <taxon>Anabantoidei</taxon>
        <taxon>Anabantidae</taxon>
        <taxon>Anabas</taxon>
    </lineage>
</organism>
<dbReference type="InterPro" id="IPR022384">
    <property type="entry name" value="FormiminoTrfase_cat_dom_sf"/>
</dbReference>
<dbReference type="InterPro" id="IPR012886">
    <property type="entry name" value="Formiminotransferase_N"/>
</dbReference>
<name>A0A7N6F7K3_ANATE</name>
<reference evidence="2" key="1">
    <citation type="submission" date="2021-04" db="EMBL/GenBank/DDBJ databases">
        <authorList>
            <consortium name="Wellcome Sanger Institute Data Sharing"/>
        </authorList>
    </citation>
    <scope>NUCLEOTIDE SEQUENCE [LARGE SCALE GENOMIC DNA]</scope>
</reference>
<dbReference type="Pfam" id="PF07837">
    <property type="entry name" value="FTCD_N"/>
    <property type="match status" value="1"/>
</dbReference>
<proteinExistence type="predicted"/>
<keyword evidence="3" id="KW-1185">Reference proteome</keyword>
<dbReference type="AlphaFoldDB" id="A0A7N6F7K3"/>
<dbReference type="InterPro" id="IPR051623">
    <property type="entry name" value="FTCD"/>
</dbReference>
<evidence type="ECO:0000259" key="1">
    <source>
        <dbReference type="SMART" id="SM01222"/>
    </source>
</evidence>
<sequence>MAAGSLGKRLVACLLNVSEARRKELVEAVARAALHNAEGKLNGTTVLNIFNDRDYNRSVITIVTSIDSITVAQGLTKRIQGTSAFLFGWADYPLQRGLAQRRKEMGWFKKTTDLQAIRPDVGPQPQKRFGLTGEPALGAKAELYFFYFHFNRL</sequence>
<feature type="domain" description="Formiminotransferase N-terminal subdomain" evidence="1">
    <location>
        <begin position="9"/>
        <end position="138"/>
    </location>
</feature>
<dbReference type="InterPro" id="IPR037064">
    <property type="entry name" value="Formiminotransferase_N_sf"/>
</dbReference>
<dbReference type="PANTHER" id="PTHR12234:SF1">
    <property type="entry name" value="FORMIMINOTRANSFERASE N-TERMINAL SUBDOMAIN-CONTAINING PROTEIN"/>
    <property type="match status" value="1"/>
</dbReference>
<dbReference type="GO" id="GO:0016740">
    <property type="term" value="F:transferase activity"/>
    <property type="evidence" value="ECO:0007669"/>
    <property type="project" value="InterPro"/>
</dbReference>
<dbReference type="PANTHER" id="PTHR12234">
    <property type="entry name" value="FORMIMINOTRANSFERASE-CYCLODEAMINASE"/>
    <property type="match status" value="1"/>
</dbReference>